<organism evidence="4 5">
    <name type="scientific">Exiguobacterium profundum</name>
    <dbReference type="NCBI Taxonomy" id="307643"/>
    <lineage>
        <taxon>Bacteria</taxon>
        <taxon>Bacillati</taxon>
        <taxon>Bacillota</taxon>
        <taxon>Bacilli</taxon>
        <taxon>Bacillales</taxon>
        <taxon>Bacillales Family XII. Incertae Sedis</taxon>
        <taxon>Exiguobacterium</taxon>
    </lineage>
</organism>
<dbReference type="InterPro" id="IPR003439">
    <property type="entry name" value="ABC_transporter-like_ATP-bd"/>
</dbReference>
<dbReference type="InterPro" id="IPR027417">
    <property type="entry name" value="P-loop_NTPase"/>
</dbReference>
<sequence length="309" mass="34670">MIEIQGVRKNYDKRQALDSVNLDIPRGSCFGLVGPNGAGKSTLMKILVGVVEDYEGDVLVQGAPFKQNVTAIKRRIGYVPQDICLEETLTARDNLLFFGRLYGLKGSKLQERIQQVLALIGLADREKSLVRTFSGGMKRRLNIGCALLHDPDIIVLDEPTVGVDPQSRWAIFELIHDLKRQDKTILYSSHYMEEVEQLCDTIGFIDQGNVVEYGTMQEVLAKHRHAAIYLEGPSVTREGLNGYEGVTARDKGFVIESAEPLRLLERIAKQFADEGIIPERLELSQAKLEDIFFKLTGTHLRDTRQEGVQ</sequence>
<accession>A0ABY8B3S5</accession>
<dbReference type="GO" id="GO:0005524">
    <property type="term" value="F:ATP binding"/>
    <property type="evidence" value="ECO:0007669"/>
    <property type="project" value="UniProtKB-KW"/>
</dbReference>
<proteinExistence type="predicted"/>
<name>A0ABY8B3S5_9BACL</name>
<dbReference type="PANTHER" id="PTHR43582">
    <property type="entry name" value="LINEARMYCIN RESISTANCE ATP-BINDING PROTEIN LNRL"/>
    <property type="match status" value="1"/>
</dbReference>
<dbReference type="Pfam" id="PF00005">
    <property type="entry name" value="ABC_tran"/>
    <property type="match status" value="1"/>
</dbReference>
<dbReference type="CDD" id="cd03230">
    <property type="entry name" value="ABC_DR_subfamily_A"/>
    <property type="match status" value="1"/>
</dbReference>
<evidence type="ECO:0000259" key="3">
    <source>
        <dbReference type="PROSITE" id="PS50893"/>
    </source>
</evidence>
<evidence type="ECO:0000313" key="4">
    <source>
        <dbReference type="EMBL" id="WED55831.1"/>
    </source>
</evidence>
<dbReference type="PANTHER" id="PTHR43582:SF2">
    <property type="entry name" value="LINEARMYCIN RESISTANCE ATP-BINDING PROTEIN LNRL"/>
    <property type="match status" value="1"/>
</dbReference>
<dbReference type="EMBL" id="CP109617">
    <property type="protein sequence ID" value="WED55831.1"/>
    <property type="molecule type" value="Genomic_DNA"/>
</dbReference>
<evidence type="ECO:0000256" key="1">
    <source>
        <dbReference type="ARBA" id="ARBA00022741"/>
    </source>
</evidence>
<protein>
    <submittedName>
        <fullName evidence="4">ABC transporter ATP-binding protein</fullName>
    </submittedName>
</protein>
<reference evidence="4 5" key="1">
    <citation type="submission" date="2022-10" db="EMBL/GenBank/DDBJ databases">
        <title>Complete genome sequence of Exiguobacterium profundum TSS-3 isolated from an extremely saline-alkaline spring located in Ixtapa, Chiapas-Mexico.</title>
        <authorList>
            <person name="Rincon-Rosales R."/>
            <person name="Rogel M.A."/>
            <person name="Rincon-Molina C.I."/>
            <person name="Guerrero G."/>
            <person name="Manzano-Gomez L.A."/>
            <person name="Lopez-Lopez A."/>
            <person name="Rincon Molina F.A."/>
            <person name="Martinez-Romero E."/>
        </authorList>
    </citation>
    <scope>NUCLEOTIDE SEQUENCE [LARGE SCALE GENOMIC DNA]</scope>
    <source>
        <strain evidence="4 5">TSS-3</strain>
    </source>
</reference>
<evidence type="ECO:0000313" key="5">
    <source>
        <dbReference type="Proteomes" id="UP001219957"/>
    </source>
</evidence>
<keyword evidence="2 4" id="KW-0067">ATP-binding</keyword>
<dbReference type="SMART" id="SM00382">
    <property type="entry name" value="AAA"/>
    <property type="match status" value="1"/>
</dbReference>
<dbReference type="PROSITE" id="PS50893">
    <property type="entry name" value="ABC_TRANSPORTER_2"/>
    <property type="match status" value="1"/>
</dbReference>
<dbReference type="InterPro" id="IPR003593">
    <property type="entry name" value="AAA+_ATPase"/>
</dbReference>
<keyword evidence="5" id="KW-1185">Reference proteome</keyword>
<dbReference type="InterPro" id="IPR017871">
    <property type="entry name" value="ABC_transporter-like_CS"/>
</dbReference>
<dbReference type="PROSITE" id="PS00211">
    <property type="entry name" value="ABC_TRANSPORTER_1"/>
    <property type="match status" value="1"/>
</dbReference>
<keyword evidence="1" id="KW-0547">Nucleotide-binding</keyword>
<dbReference type="RefSeq" id="WP_214814368.1">
    <property type="nucleotide sequence ID" value="NZ_CP109617.1"/>
</dbReference>
<evidence type="ECO:0000256" key="2">
    <source>
        <dbReference type="ARBA" id="ARBA00022840"/>
    </source>
</evidence>
<dbReference type="Gene3D" id="3.40.50.300">
    <property type="entry name" value="P-loop containing nucleotide triphosphate hydrolases"/>
    <property type="match status" value="1"/>
</dbReference>
<dbReference type="Proteomes" id="UP001219957">
    <property type="component" value="Chromosome"/>
</dbReference>
<feature type="domain" description="ABC transporter" evidence="3">
    <location>
        <begin position="2"/>
        <end position="232"/>
    </location>
</feature>
<dbReference type="SUPFAM" id="SSF52540">
    <property type="entry name" value="P-loop containing nucleoside triphosphate hydrolases"/>
    <property type="match status" value="1"/>
</dbReference>
<gene>
    <name evidence="4" type="ORF">OE059_02940</name>
</gene>